<dbReference type="AlphaFoldDB" id="A0AAV1RQL0"/>
<organism evidence="3 4">
    <name type="scientific">Dovyalis caffra</name>
    <dbReference type="NCBI Taxonomy" id="77055"/>
    <lineage>
        <taxon>Eukaryota</taxon>
        <taxon>Viridiplantae</taxon>
        <taxon>Streptophyta</taxon>
        <taxon>Embryophyta</taxon>
        <taxon>Tracheophyta</taxon>
        <taxon>Spermatophyta</taxon>
        <taxon>Magnoliopsida</taxon>
        <taxon>eudicotyledons</taxon>
        <taxon>Gunneridae</taxon>
        <taxon>Pentapetalae</taxon>
        <taxon>rosids</taxon>
        <taxon>fabids</taxon>
        <taxon>Malpighiales</taxon>
        <taxon>Salicaceae</taxon>
        <taxon>Flacourtieae</taxon>
        <taxon>Dovyalis</taxon>
    </lineage>
</organism>
<evidence type="ECO:0000313" key="3">
    <source>
        <dbReference type="EMBL" id="CAK7338970.1"/>
    </source>
</evidence>
<evidence type="ECO:0000256" key="1">
    <source>
        <dbReference type="ARBA" id="ARBA00008668"/>
    </source>
</evidence>
<name>A0AAV1RQL0_9ROSI</name>
<keyword evidence="2" id="KW-0732">Signal</keyword>
<evidence type="ECO:0000256" key="2">
    <source>
        <dbReference type="ARBA" id="ARBA00022729"/>
    </source>
</evidence>
<comment type="similarity">
    <text evidence="1">Belongs to the 'GDSL' lipolytic enzyme family.</text>
</comment>
<dbReference type="Proteomes" id="UP001314170">
    <property type="component" value="Unassembled WGS sequence"/>
</dbReference>
<accession>A0AAV1RQL0</accession>
<dbReference type="InterPro" id="IPR036514">
    <property type="entry name" value="SGNH_hydro_sf"/>
</dbReference>
<dbReference type="EMBL" id="CAWUPB010001156">
    <property type="protein sequence ID" value="CAK7338970.1"/>
    <property type="molecule type" value="Genomic_DNA"/>
</dbReference>
<dbReference type="InterPro" id="IPR001087">
    <property type="entry name" value="GDSL"/>
</dbReference>
<dbReference type="GO" id="GO:0016298">
    <property type="term" value="F:lipase activity"/>
    <property type="evidence" value="ECO:0007669"/>
    <property type="project" value="TreeGrafter"/>
</dbReference>
<dbReference type="InterPro" id="IPR044552">
    <property type="entry name" value="GLIP1-5/GLL25"/>
</dbReference>
<protein>
    <submittedName>
        <fullName evidence="3">Uncharacterized protein</fullName>
    </submittedName>
</protein>
<gene>
    <name evidence="3" type="ORF">DCAF_LOCUS14018</name>
</gene>
<dbReference type="Gene3D" id="3.40.50.1110">
    <property type="entry name" value="SGNH hydrolase"/>
    <property type="match status" value="1"/>
</dbReference>
<comment type="caution">
    <text evidence="3">The sequence shown here is derived from an EMBL/GenBank/DDBJ whole genome shotgun (WGS) entry which is preliminary data.</text>
</comment>
<dbReference type="PANTHER" id="PTHR45966">
    <property type="entry name" value="GDSL-LIKE LIPASE/ACYLHYDROLASE"/>
    <property type="match status" value="1"/>
</dbReference>
<keyword evidence="4" id="KW-1185">Reference proteome</keyword>
<dbReference type="PANTHER" id="PTHR45966:SF40">
    <property type="entry name" value="GDSL ESTERASE_LIPASE 1-LIKE"/>
    <property type="match status" value="1"/>
</dbReference>
<evidence type="ECO:0000313" key="4">
    <source>
        <dbReference type="Proteomes" id="UP001314170"/>
    </source>
</evidence>
<reference evidence="3 4" key="1">
    <citation type="submission" date="2024-01" db="EMBL/GenBank/DDBJ databases">
        <authorList>
            <person name="Waweru B."/>
        </authorList>
    </citation>
    <scope>NUCLEOTIDE SEQUENCE [LARGE SCALE GENOMIC DNA]</scope>
</reference>
<dbReference type="Pfam" id="PF00657">
    <property type="entry name" value="Lipase_GDSL"/>
    <property type="match status" value="1"/>
</dbReference>
<proteinExistence type="inferred from homology"/>
<sequence>METPFKTNFLPYGETFFNDATGRASDGRLVPDFIDDRPYNSTKPFRVSGEVPKTEICPPLSNPTKGKEYDKMVIGNLTTVMQEIHNMGGRKFGFSNLGDLGCSPFLRGNKEAKKNGSVGCMDGVTVLAQLHNQALNKALKKLQKKLQGFKYSVFDFYAATNERINHPSKYGLKEGVVGNVVELVHTKETLQVAVLKQYVIM</sequence>